<evidence type="ECO:0000313" key="3">
    <source>
        <dbReference type="Proteomes" id="UP001497525"/>
    </source>
</evidence>
<dbReference type="InterPro" id="IPR037177">
    <property type="entry name" value="DLC_sf"/>
</dbReference>
<organism evidence="2 3">
    <name type="scientific">Calicophoron daubneyi</name>
    <name type="common">Rumen fluke</name>
    <name type="synonym">Paramphistomum daubneyi</name>
    <dbReference type="NCBI Taxonomy" id="300641"/>
    <lineage>
        <taxon>Eukaryota</taxon>
        <taxon>Metazoa</taxon>
        <taxon>Spiralia</taxon>
        <taxon>Lophotrochozoa</taxon>
        <taxon>Platyhelminthes</taxon>
        <taxon>Trematoda</taxon>
        <taxon>Digenea</taxon>
        <taxon>Plagiorchiida</taxon>
        <taxon>Pronocephalata</taxon>
        <taxon>Paramphistomoidea</taxon>
        <taxon>Paramphistomidae</taxon>
        <taxon>Calicophoron</taxon>
    </lineage>
</organism>
<comment type="caution">
    <text evidence="2">The sequence shown here is derived from an EMBL/GenBank/DDBJ whole genome shotgun (WGS) entry which is preliminary data.</text>
</comment>
<dbReference type="Proteomes" id="UP001497525">
    <property type="component" value="Unassembled WGS sequence"/>
</dbReference>
<dbReference type="AlphaFoldDB" id="A0AAV2TRC6"/>
<gene>
    <name evidence="2" type="ORF">CDAUBV1_LOCUS11821</name>
</gene>
<keyword evidence="1" id="KW-0243">Dynein</keyword>
<protein>
    <recommendedName>
        <fullName evidence="1">Dynein light chain</fullName>
    </recommendedName>
</protein>
<dbReference type="GO" id="GO:0005874">
    <property type="term" value="C:microtubule"/>
    <property type="evidence" value="ECO:0007669"/>
    <property type="project" value="UniProtKB-KW"/>
</dbReference>
<sequence>MPVDERKAVIKQCDMEDKMAQEAVDAAVNALDKYDMPRDIAEYIKKQFDTKYDRTWFCIVGKHFGSAITHSEHSLIHFTLDNRTFLLFRWS</sequence>
<comment type="similarity">
    <text evidence="1">Belongs to the dynein light chain family.</text>
</comment>
<comment type="subcellular location">
    <subcellularLocation>
        <location evidence="1">Cytoplasm</location>
        <location evidence="1">Cytoskeleton</location>
    </subcellularLocation>
</comment>
<dbReference type="PANTHER" id="PTHR11886:SF35">
    <property type="entry name" value="DYNEIN LIGHT CHAIN"/>
    <property type="match status" value="1"/>
</dbReference>
<proteinExistence type="inferred from homology"/>
<evidence type="ECO:0000313" key="2">
    <source>
        <dbReference type="EMBL" id="CAL5137518.1"/>
    </source>
</evidence>
<dbReference type="Gene3D" id="3.30.740.10">
    <property type="entry name" value="Protein Inhibitor Of Neuronal Nitric Oxide Synthase"/>
    <property type="match status" value="1"/>
</dbReference>
<keyword evidence="1" id="KW-0206">Cytoskeleton</keyword>
<keyword evidence="1" id="KW-0505">Motor protein</keyword>
<dbReference type="Pfam" id="PF01221">
    <property type="entry name" value="Dynein_light"/>
    <property type="match status" value="1"/>
</dbReference>
<keyword evidence="1" id="KW-0963">Cytoplasm</keyword>
<reference evidence="2" key="1">
    <citation type="submission" date="2024-06" db="EMBL/GenBank/DDBJ databases">
        <authorList>
            <person name="Liu X."/>
            <person name="Lenzi L."/>
            <person name="Haldenby T S."/>
            <person name="Uol C."/>
        </authorList>
    </citation>
    <scope>NUCLEOTIDE SEQUENCE</scope>
</reference>
<dbReference type="EMBL" id="CAXLJL010000401">
    <property type="protein sequence ID" value="CAL5137518.1"/>
    <property type="molecule type" value="Genomic_DNA"/>
</dbReference>
<accession>A0AAV2TRC6</accession>
<dbReference type="GO" id="GO:0007017">
    <property type="term" value="P:microtubule-based process"/>
    <property type="evidence" value="ECO:0007669"/>
    <property type="project" value="InterPro"/>
</dbReference>
<dbReference type="CDD" id="cd21452">
    <property type="entry name" value="DLC-like_DYNLL1_DYNLL2"/>
    <property type="match status" value="1"/>
</dbReference>
<name>A0AAV2TRC6_CALDB</name>
<dbReference type="FunFam" id="3.30.740.10:FF:000006">
    <property type="entry name" value="Dynein light chain"/>
    <property type="match status" value="1"/>
</dbReference>
<dbReference type="GO" id="GO:0045505">
    <property type="term" value="F:dynein intermediate chain binding"/>
    <property type="evidence" value="ECO:0007669"/>
    <property type="project" value="TreeGrafter"/>
</dbReference>
<evidence type="ECO:0000256" key="1">
    <source>
        <dbReference type="RuleBase" id="RU365010"/>
    </source>
</evidence>
<dbReference type="SUPFAM" id="SSF54648">
    <property type="entry name" value="DLC"/>
    <property type="match status" value="1"/>
</dbReference>
<dbReference type="PANTHER" id="PTHR11886">
    <property type="entry name" value="DYNEIN LIGHT CHAIN"/>
    <property type="match status" value="1"/>
</dbReference>
<dbReference type="InterPro" id="IPR001372">
    <property type="entry name" value="Dynein_light_chain_typ-1/2"/>
</dbReference>
<dbReference type="SMART" id="SM01375">
    <property type="entry name" value="Dynein_light"/>
    <property type="match status" value="1"/>
</dbReference>
<keyword evidence="1" id="KW-0493">Microtubule</keyword>
<dbReference type="GO" id="GO:0005868">
    <property type="term" value="C:cytoplasmic dynein complex"/>
    <property type="evidence" value="ECO:0007669"/>
    <property type="project" value="TreeGrafter"/>
</dbReference>